<dbReference type="InterPro" id="IPR011004">
    <property type="entry name" value="Trimer_LpxA-like_sf"/>
</dbReference>
<accession>A0ABN2QMH4</accession>
<proteinExistence type="predicted"/>
<keyword evidence="1" id="KW-0012">Acyltransferase</keyword>
<name>A0ABN2QMH4_9MICO</name>
<dbReference type="SUPFAM" id="SSF51161">
    <property type="entry name" value="Trimeric LpxA-like enzymes"/>
    <property type="match status" value="1"/>
</dbReference>
<sequence length="129" mass="13412">MLPYGGSIRLGDNCTVNPYTVIYGHGGVQIGDNVRIATHSVIVSANHVFSDPDQPIYQQGVTAEGIVIEDDVWIGANVTILDGAHIGHGCVVAAGSVVRGHHAPMSVLGGTPARVLKKRNAGDLVTPLP</sequence>
<dbReference type="PANTHER" id="PTHR23416:SF78">
    <property type="entry name" value="LIPOPOLYSACCHARIDE BIOSYNTHESIS O-ACETYL TRANSFERASE WBBJ-RELATED"/>
    <property type="match status" value="1"/>
</dbReference>
<keyword evidence="2" id="KW-1185">Reference proteome</keyword>
<comment type="caution">
    <text evidence="1">The sequence shown here is derived from an EMBL/GenBank/DDBJ whole genome shotgun (WGS) entry which is preliminary data.</text>
</comment>
<dbReference type="InterPro" id="IPR001451">
    <property type="entry name" value="Hexapep"/>
</dbReference>
<dbReference type="InterPro" id="IPR051159">
    <property type="entry name" value="Hexapeptide_acetyltransf"/>
</dbReference>
<evidence type="ECO:0000313" key="1">
    <source>
        <dbReference type="EMBL" id="GAA1955129.1"/>
    </source>
</evidence>
<reference evidence="1 2" key="1">
    <citation type="journal article" date="2019" name="Int. J. Syst. Evol. Microbiol.">
        <title>The Global Catalogue of Microorganisms (GCM) 10K type strain sequencing project: providing services to taxonomists for standard genome sequencing and annotation.</title>
        <authorList>
            <consortium name="The Broad Institute Genomics Platform"/>
            <consortium name="The Broad Institute Genome Sequencing Center for Infectious Disease"/>
            <person name="Wu L."/>
            <person name="Ma J."/>
        </authorList>
    </citation>
    <scope>NUCLEOTIDE SEQUENCE [LARGE SCALE GENOMIC DNA]</scope>
    <source>
        <strain evidence="1 2">JCM 13584</strain>
    </source>
</reference>
<evidence type="ECO:0000313" key="2">
    <source>
        <dbReference type="Proteomes" id="UP001499954"/>
    </source>
</evidence>
<keyword evidence="1" id="KW-0808">Transferase</keyword>
<dbReference type="Proteomes" id="UP001499954">
    <property type="component" value="Unassembled WGS sequence"/>
</dbReference>
<dbReference type="EMBL" id="BAAAMK010000004">
    <property type="protein sequence ID" value="GAA1955129.1"/>
    <property type="molecule type" value="Genomic_DNA"/>
</dbReference>
<dbReference type="Pfam" id="PF00132">
    <property type="entry name" value="Hexapep"/>
    <property type="match status" value="1"/>
</dbReference>
<organism evidence="1 2">
    <name type="scientific">Agromyces allii</name>
    <dbReference type="NCBI Taxonomy" id="393607"/>
    <lineage>
        <taxon>Bacteria</taxon>
        <taxon>Bacillati</taxon>
        <taxon>Actinomycetota</taxon>
        <taxon>Actinomycetes</taxon>
        <taxon>Micrococcales</taxon>
        <taxon>Microbacteriaceae</taxon>
        <taxon>Agromyces</taxon>
    </lineage>
</organism>
<dbReference type="Gene3D" id="2.160.10.10">
    <property type="entry name" value="Hexapeptide repeat proteins"/>
    <property type="match status" value="1"/>
</dbReference>
<gene>
    <name evidence="1" type="ORF">GCM10009717_21350</name>
</gene>
<dbReference type="CDD" id="cd04647">
    <property type="entry name" value="LbH_MAT_like"/>
    <property type="match status" value="1"/>
</dbReference>
<dbReference type="PANTHER" id="PTHR23416">
    <property type="entry name" value="SIALIC ACID SYNTHASE-RELATED"/>
    <property type="match status" value="1"/>
</dbReference>
<dbReference type="GO" id="GO:0016746">
    <property type="term" value="F:acyltransferase activity"/>
    <property type="evidence" value="ECO:0007669"/>
    <property type="project" value="UniProtKB-KW"/>
</dbReference>
<protein>
    <submittedName>
        <fullName evidence="1">Acyltransferase</fullName>
    </submittedName>
</protein>